<evidence type="ECO:0000313" key="1">
    <source>
        <dbReference type="EMBL" id="GAM58957.1"/>
    </source>
</evidence>
<accession>A0A0B8P322</accession>
<reference evidence="1 2" key="1">
    <citation type="submission" date="2015-01" db="EMBL/GenBank/DDBJ databases">
        <title>Vibrio sp. C1 JCM 19231 whole genome shotgun sequence.</title>
        <authorList>
            <person name="Sawabe T."/>
            <person name="Meirelles P."/>
            <person name="Feng G."/>
            <person name="Sayaka M."/>
            <person name="Hattori M."/>
            <person name="Ohkuma M."/>
        </authorList>
    </citation>
    <scope>NUCLEOTIDE SEQUENCE [LARGE SCALE GENOMIC DNA]</scope>
    <source>
        <strain evidence="2">JCM 19231</strain>
    </source>
</reference>
<dbReference type="EMBL" id="BBRZ01000115">
    <property type="protein sequence ID" value="GAM58957.1"/>
    <property type="molecule type" value="Genomic_DNA"/>
</dbReference>
<evidence type="ECO:0000313" key="2">
    <source>
        <dbReference type="Proteomes" id="UP000031671"/>
    </source>
</evidence>
<dbReference type="Proteomes" id="UP000031671">
    <property type="component" value="Unassembled WGS sequence"/>
</dbReference>
<reference evidence="1 2" key="2">
    <citation type="submission" date="2015-01" db="EMBL/GenBank/DDBJ databases">
        <authorList>
            <consortium name="NBRP consortium"/>
            <person name="Sawabe T."/>
            <person name="Meirelles P."/>
            <person name="Feng G."/>
            <person name="Sayaka M."/>
            <person name="Hattori M."/>
            <person name="Ohkuma M."/>
        </authorList>
    </citation>
    <scope>NUCLEOTIDE SEQUENCE [LARGE SCALE GENOMIC DNA]</scope>
    <source>
        <strain evidence="2">JCM 19231</strain>
    </source>
</reference>
<gene>
    <name evidence="1" type="ORF">JCM19231_534</name>
</gene>
<organism evidence="1 2">
    <name type="scientific">Vibrio ishigakensis</name>
    <dbReference type="NCBI Taxonomy" id="1481914"/>
    <lineage>
        <taxon>Bacteria</taxon>
        <taxon>Pseudomonadati</taxon>
        <taxon>Pseudomonadota</taxon>
        <taxon>Gammaproteobacteria</taxon>
        <taxon>Vibrionales</taxon>
        <taxon>Vibrionaceae</taxon>
        <taxon>Vibrio</taxon>
    </lineage>
</organism>
<proteinExistence type="predicted"/>
<dbReference type="AlphaFoldDB" id="A0A0B8P322"/>
<keyword evidence="2" id="KW-1185">Reference proteome</keyword>
<sequence>MVNFSTVIFVSPMNCKPRVESSISKGSLVLRNPSSCVYDLNLARFEFSSGLFSESLGWVDLNAETAGYLLPKRTQKIKLPEKVSKSKKVKTIGPY</sequence>
<comment type="caution">
    <text evidence="1">The sequence shown here is derived from an EMBL/GenBank/DDBJ whole genome shotgun (WGS) entry which is preliminary data.</text>
</comment>
<protein>
    <submittedName>
        <fullName evidence="1">Uncharacterized protein</fullName>
    </submittedName>
</protein>
<name>A0A0B8P322_9VIBR</name>